<protein>
    <recommendedName>
        <fullName evidence="3">PNPLA domain-containing protein</fullName>
    </recommendedName>
</protein>
<dbReference type="AlphaFoldDB" id="A0A0C2X1K8"/>
<proteinExistence type="predicted"/>
<evidence type="ECO:0000313" key="2">
    <source>
        <dbReference type="Proteomes" id="UP000054097"/>
    </source>
</evidence>
<keyword evidence="2" id="KW-1185">Reference proteome</keyword>
<dbReference type="SUPFAM" id="SSF52151">
    <property type="entry name" value="FabD/lysophospholipase-like"/>
    <property type="match status" value="1"/>
</dbReference>
<sequence length="183" mass="19768">MNSIAPISYKIHVGSNSIIHNHAVRQEPAIDLTVNEALLATLATPPLFTPTSISRDASVFEYLGGDLTQSNPARVVVTEAYRAFGAEARIALLLSIGSGHPGVVSFPDNNNLASWGQFLEKLVADSEQKAQEIESQMGHLGIYHRFNIVRGLKKMKPSTKFTSGEVLAHTAAYLSDVSVSRVP</sequence>
<organism evidence="1 2">
    <name type="scientific">Serendipita vermifera MAFF 305830</name>
    <dbReference type="NCBI Taxonomy" id="933852"/>
    <lineage>
        <taxon>Eukaryota</taxon>
        <taxon>Fungi</taxon>
        <taxon>Dikarya</taxon>
        <taxon>Basidiomycota</taxon>
        <taxon>Agaricomycotina</taxon>
        <taxon>Agaricomycetes</taxon>
        <taxon>Sebacinales</taxon>
        <taxon>Serendipitaceae</taxon>
        <taxon>Serendipita</taxon>
    </lineage>
</organism>
<gene>
    <name evidence="1" type="ORF">M408DRAFT_214439</name>
</gene>
<dbReference type="InterPro" id="IPR016035">
    <property type="entry name" value="Acyl_Trfase/lysoPLipase"/>
</dbReference>
<evidence type="ECO:0000313" key="1">
    <source>
        <dbReference type="EMBL" id="KIM32138.1"/>
    </source>
</evidence>
<reference evidence="2" key="2">
    <citation type="submission" date="2015-01" db="EMBL/GenBank/DDBJ databases">
        <title>Evolutionary Origins and Diversification of the Mycorrhizal Mutualists.</title>
        <authorList>
            <consortium name="DOE Joint Genome Institute"/>
            <consortium name="Mycorrhizal Genomics Consortium"/>
            <person name="Kohler A."/>
            <person name="Kuo A."/>
            <person name="Nagy L.G."/>
            <person name="Floudas D."/>
            <person name="Copeland A."/>
            <person name="Barry K.W."/>
            <person name="Cichocki N."/>
            <person name="Veneault-Fourrey C."/>
            <person name="LaButti K."/>
            <person name="Lindquist E.A."/>
            <person name="Lipzen A."/>
            <person name="Lundell T."/>
            <person name="Morin E."/>
            <person name="Murat C."/>
            <person name="Riley R."/>
            <person name="Ohm R."/>
            <person name="Sun H."/>
            <person name="Tunlid A."/>
            <person name="Henrissat B."/>
            <person name="Grigoriev I.V."/>
            <person name="Hibbett D.S."/>
            <person name="Martin F."/>
        </authorList>
    </citation>
    <scope>NUCLEOTIDE SEQUENCE [LARGE SCALE GENOMIC DNA]</scope>
    <source>
        <strain evidence="2">MAFF 305830</strain>
    </source>
</reference>
<dbReference type="OrthoDB" id="630895at2759"/>
<name>A0A0C2X1K8_SERVB</name>
<reference evidence="1 2" key="1">
    <citation type="submission" date="2014-04" db="EMBL/GenBank/DDBJ databases">
        <authorList>
            <consortium name="DOE Joint Genome Institute"/>
            <person name="Kuo A."/>
            <person name="Zuccaro A."/>
            <person name="Kohler A."/>
            <person name="Nagy L.G."/>
            <person name="Floudas D."/>
            <person name="Copeland A."/>
            <person name="Barry K.W."/>
            <person name="Cichocki N."/>
            <person name="Veneault-Fourrey C."/>
            <person name="LaButti K."/>
            <person name="Lindquist E.A."/>
            <person name="Lipzen A."/>
            <person name="Lundell T."/>
            <person name="Morin E."/>
            <person name="Murat C."/>
            <person name="Sun H."/>
            <person name="Tunlid A."/>
            <person name="Henrissat B."/>
            <person name="Grigoriev I.V."/>
            <person name="Hibbett D.S."/>
            <person name="Martin F."/>
            <person name="Nordberg H.P."/>
            <person name="Cantor M.N."/>
            <person name="Hua S.X."/>
        </authorList>
    </citation>
    <scope>NUCLEOTIDE SEQUENCE [LARGE SCALE GENOMIC DNA]</scope>
    <source>
        <strain evidence="1 2">MAFF 305830</strain>
    </source>
</reference>
<accession>A0A0C2X1K8</accession>
<dbReference type="Gene3D" id="3.40.1090.10">
    <property type="entry name" value="Cytosolic phospholipase A2 catalytic domain"/>
    <property type="match status" value="1"/>
</dbReference>
<evidence type="ECO:0008006" key="3">
    <source>
        <dbReference type="Google" id="ProtNLM"/>
    </source>
</evidence>
<dbReference type="HOGENOM" id="CLU_126712_0_0_1"/>
<dbReference type="EMBL" id="KN824280">
    <property type="protein sequence ID" value="KIM32138.1"/>
    <property type="molecule type" value="Genomic_DNA"/>
</dbReference>
<dbReference type="Proteomes" id="UP000054097">
    <property type="component" value="Unassembled WGS sequence"/>
</dbReference>